<feature type="region of interest" description="Disordered" evidence="1">
    <location>
        <begin position="233"/>
        <end position="284"/>
    </location>
</feature>
<feature type="compositionally biased region" description="Polar residues" evidence="1">
    <location>
        <begin position="194"/>
        <end position="207"/>
    </location>
</feature>
<protein>
    <submittedName>
        <fullName evidence="2">Uncharacterized protein</fullName>
    </submittedName>
</protein>
<evidence type="ECO:0000313" key="2">
    <source>
        <dbReference type="EMBL" id="CAG9825631.1"/>
    </source>
</evidence>
<dbReference type="AlphaFoldDB" id="A0A9N9SMT7"/>
<proteinExistence type="predicted"/>
<reference evidence="2" key="2">
    <citation type="submission" date="2022-10" db="EMBL/GenBank/DDBJ databases">
        <authorList>
            <consortium name="ENA_rothamsted_submissions"/>
            <consortium name="culmorum"/>
            <person name="King R."/>
        </authorList>
    </citation>
    <scope>NUCLEOTIDE SEQUENCE</scope>
</reference>
<reference evidence="2" key="1">
    <citation type="submission" date="2022-01" db="EMBL/GenBank/DDBJ databases">
        <authorList>
            <person name="King R."/>
        </authorList>
    </citation>
    <scope>NUCLEOTIDE SEQUENCE</scope>
</reference>
<keyword evidence="3" id="KW-1185">Reference proteome</keyword>
<feature type="compositionally biased region" description="Polar residues" evidence="1">
    <location>
        <begin position="168"/>
        <end position="184"/>
    </location>
</feature>
<evidence type="ECO:0000256" key="1">
    <source>
        <dbReference type="SAM" id="MobiDB-lite"/>
    </source>
</evidence>
<dbReference type="EMBL" id="OU896715">
    <property type="protein sequence ID" value="CAG9825631.1"/>
    <property type="molecule type" value="Genomic_DNA"/>
</dbReference>
<name>A0A9N9SMT7_PHACE</name>
<dbReference type="Proteomes" id="UP001153737">
    <property type="component" value="Chromosome 9"/>
</dbReference>
<feature type="compositionally biased region" description="Polar residues" evidence="1">
    <location>
        <begin position="233"/>
        <end position="272"/>
    </location>
</feature>
<dbReference type="OrthoDB" id="6781724at2759"/>
<dbReference type="InterPro" id="IPR046349">
    <property type="entry name" value="C1-like_sf"/>
</dbReference>
<gene>
    <name evidence="2" type="ORF">PHAECO_LOCUS12919</name>
</gene>
<sequence>MAGQGKSHDIDAPIKPCKRCRNIAQTGQKCIKCDTVTHFSCVKNLKNVIVLNSEEIVCCGSDIPVNDNNDGPFYDAKDEISHQENKTDYQVFNYIIKQKDVIISELLDKIDLLHKHIELISENNKLKVALSQNSKSANESTTSEIKSDTAKNNLMPVEQKPTAKSIVVNKTNKNYTGNSQTMKQSTDKKEKGEGNSQTTPTTTIRNTDVSLGLAREETRLKMNDYIHLNIDLNNGKSSQNRPNNHQLLNPEPNKNPSSSYENSKMTNPSHQGHGNEWEQVRNRRGRKHRVIIGKNTENNLVKGVPKFTTLHVSRINKDTTSEALTELLHKHFPEATCEAMNSRYPDSYSSFKVKIRNDNFNKAMDPEVWPYGTCISRFLERRRQTTPMI</sequence>
<feature type="compositionally biased region" description="Polar residues" evidence="1">
    <location>
        <begin position="131"/>
        <end position="144"/>
    </location>
</feature>
<accession>A0A9N9SMT7</accession>
<organism evidence="2 3">
    <name type="scientific">Phaedon cochleariae</name>
    <name type="common">Mustard beetle</name>
    <dbReference type="NCBI Taxonomy" id="80249"/>
    <lineage>
        <taxon>Eukaryota</taxon>
        <taxon>Metazoa</taxon>
        <taxon>Ecdysozoa</taxon>
        <taxon>Arthropoda</taxon>
        <taxon>Hexapoda</taxon>
        <taxon>Insecta</taxon>
        <taxon>Pterygota</taxon>
        <taxon>Neoptera</taxon>
        <taxon>Endopterygota</taxon>
        <taxon>Coleoptera</taxon>
        <taxon>Polyphaga</taxon>
        <taxon>Cucujiformia</taxon>
        <taxon>Chrysomeloidea</taxon>
        <taxon>Chrysomelidae</taxon>
        <taxon>Chrysomelinae</taxon>
        <taxon>Chrysomelini</taxon>
        <taxon>Phaedon</taxon>
    </lineage>
</organism>
<dbReference type="SUPFAM" id="SSF57889">
    <property type="entry name" value="Cysteine-rich domain"/>
    <property type="match status" value="1"/>
</dbReference>
<evidence type="ECO:0000313" key="3">
    <source>
        <dbReference type="Proteomes" id="UP001153737"/>
    </source>
</evidence>
<feature type="region of interest" description="Disordered" evidence="1">
    <location>
        <begin position="131"/>
        <end position="207"/>
    </location>
</feature>